<keyword evidence="2" id="KW-1185">Reference proteome</keyword>
<dbReference type="InParanoid" id="A0A6I8UZY8"/>
<feature type="chain" id="PRO_5026026894" evidence="1">
    <location>
        <begin position="20"/>
        <end position="122"/>
    </location>
</feature>
<dbReference type="ExpressionAtlas" id="A0A6I8UZY8">
    <property type="expression patterns" value="baseline"/>
</dbReference>
<proteinExistence type="predicted"/>
<dbReference type="RefSeq" id="XP_002133876.2">
    <property type="nucleotide sequence ID" value="XM_002133840.3"/>
</dbReference>
<evidence type="ECO:0000256" key="1">
    <source>
        <dbReference type="SAM" id="SignalP"/>
    </source>
</evidence>
<dbReference type="AlphaFoldDB" id="A0A6I8UZY8"/>
<sequence length="122" mass="13380">MRWQLSILLLAAGLSVGAAYRLRRQVIAPTWLRDPFVLPALNASKVVVTPQNLRETAAIRTTIQKAVAEDTYVVAASPPPELQTPVGSIWPMPVPFAPTPLSQPWNLALPIWGIFSLWPTMG</sequence>
<evidence type="ECO:0000313" key="3">
    <source>
        <dbReference type="RefSeq" id="XP_002133876.2"/>
    </source>
</evidence>
<accession>A0A6I8UZY8</accession>
<keyword evidence="1" id="KW-0732">Signal</keyword>
<organism evidence="2 3">
    <name type="scientific">Drosophila pseudoobscura pseudoobscura</name>
    <name type="common">Fruit fly</name>
    <dbReference type="NCBI Taxonomy" id="46245"/>
    <lineage>
        <taxon>Eukaryota</taxon>
        <taxon>Metazoa</taxon>
        <taxon>Ecdysozoa</taxon>
        <taxon>Arthropoda</taxon>
        <taxon>Hexapoda</taxon>
        <taxon>Insecta</taxon>
        <taxon>Pterygota</taxon>
        <taxon>Neoptera</taxon>
        <taxon>Endopterygota</taxon>
        <taxon>Diptera</taxon>
        <taxon>Brachycera</taxon>
        <taxon>Muscomorpha</taxon>
        <taxon>Ephydroidea</taxon>
        <taxon>Drosophilidae</taxon>
        <taxon>Drosophila</taxon>
        <taxon>Sophophora</taxon>
    </lineage>
</organism>
<name>A0A6I8UZY8_DROPS</name>
<feature type="signal peptide" evidence="1">
    <location>
        <begin position="1"/>
        <end position="19"/>
    </location>
</feature>
<reference evidence="3" key="1">
    <citation type="submission" date="2025-08" db="UniProtKB">
        <authorList>
            <consortium name="RefSeq"/>
        </authorList>
    </citation>
    <scope>IDENTIFICATION</scope>
    <source>
        <strain evidence="3">MV-25-SWS-2005</strain>
        <tissue evidence="3">Whole body</tissue>
    </source>
</reference>
<evidence type="ECO:0000313" key="2">
    <source>
        <dbReference type="Proteomes" id="UP000001819"/>
    </source>
</evidence>
<gene>
    <name evidence="3" type="primary">LOC6901175</name>
</gene>
<protein>
    <submittedName>
        <fullName evidence="3">Uncharacterized protein</fullName>
    </submittedName>
</protein>
<dbReference type="Proteomes" id="UP000001819">
    <property type="component" value="Chromosome X"/>
</dbReference>
<dbReference type="KEGG" id="dpo:6901175"/>